<dbReference type="InterPro" id="IPR001650">
    <property type="entry name" value="Helicase_C-like"/>
</dbReference>
<dbReference type="SMART" id="SM00487">
    <property type="entry name" value="DEXDc"/>
    <property type="match status" value="1"/>
</dbReference>
<dbReference type="Pfam" id="PF00176">
    <property type="entry name" value="SNF2-rel_dom"/>
    <property type="match status" value="1"/>
</dbReference>
<dbReference type="InterPro" id="IPR038718">
    <property type="entry name" value="SNF2-like_sf"/>
</dbReference>
<proteinExistence type="predicted"/>
<protein>
    <submittedName>
        <fullName evidence="2">SNF2 family DNA/RNA helicase</fullName>
    </submittedName>
</protein>
<accession>R9WIE8</accession>
<keyword evidence="2" id="KW-0067">ATP-binding</keyword>
<dbReference type="SUPFAM" id="SSF52540">
    <property type="entry name" value="P-loop containing nucleoside triphosphate hydrolases"/>
    <property type="match status" value="1"/>
</dbReference>
<dbReference type="GO" id="GO:0005524">
    <property type="term" value="F:ATP binding"/>
    <property type="evidence" value="ECO:0007669"/>
    <property type="project" value="InterPro"/>
</dbReference>
<dbReference type="PROSITE" id="PS51192">
    <property type="entry name" value="HELICASE_ATP_BIND_1"/>
    <property type="match status" value="1"/>
</dbReference>
<feature type="domain" description="Helicase ATP-binding" evidence="1">
    <location>
        <begin position="146"/>
        <end position="313"/>
    </location>
</feature>
<dbReference type="Pfam" id="PF00271">
    <property type="entry name" value="Helicase_C"/>
    <property type="match status" value="1"/>
</dbReference>
<dbReference type="InterPro" id="IPR000330">
    <property type="entry name" value="SNF2_N"/>
</dbReference>
<name>R9WIE8_LIMRT</name>
<dbReference type="GO" id="GO:0004386">
    <property type="term" value="F:helicase activity"/>
    <property type="evidence" value="ECO:0007669"/>
    <property type="project" value="UniProtKB-KW"/>
</dbReference>
<dbReference type="KEGG" id="lrt:LRI_0543"/>
<dbReference type="InterPro" id="IPR027417">
    <property type="entry name" value="P-loop_NTPase"/>
</dbReference>
<dbReference type="EMBL" id="CP006011">
    <property type="protein sequence ID" value="AGN98752.1"/>
    <property type="molecule type" value="Genomic_DNA"/>
</dbReference>
<dbReference type="RefSeq" id="WP_016496608.1">
    <property type="nucleotide sequence ID" value="NC_021494.1"/>
</dbReference>
<dbReference type="PATRIC" id="fig|1340495.3.peg.543"/>
<dbReference type="SMART" id="SM00490">
    <property type="entry name" value="HELICc"/>
    <property type="match status" value="1"/>
</dbReference>
<reference evidence="2 3" key="1">
    <citation type="submission" date="2013-06" db="EMBL/GenBank/DDBJ databases">
        <title>The Complete Genome Sequence of Lactobacillus reuteri I5007, a Probiotic Strain Isolated from Healthy Pig.</title>
        <authorList>
            <person name="Hou C."/>
            <person name="Qiao S."/>
            <person name="Zeng X."/>
            <person name="Ma X."/>
            <person name="Yang F."/>
        </authorList>
    </citation>
    <scope>NUCLEOTIDE SEQUENCE [LARGE SCALE GENOMIC DNA]</scope>
    <source>
        <strain evidence="2 3">I5007</strain>
    </source>
</reference>
<dbReference type="Gene3D" id="3.40.50.10810">
    <property type="entry name" value="Tandem AAA-ATPase domain"/>
    <property type="match status" value="1"/>
</dbReference>
<dbReference type="CDD" id="cd17919">
    <property type="entry name" value="DEXHc_Snf"/>
    <property type="match status" value="1"/>
</dbReference>
<keyword evidence="2" id="KW-0547">Nucleotide-binding</keyword>
<dbReference type="InterPro" id="IPR014001">
    <property type="entry name" value="Helicase_ATP-bd"/>
</dbReference>
<evidence type="ECO:0000313" key="2">
    <source>
        <dbReference type="EMBL" id="AGN98752.1"/>
    </source>
</evidence>
<sequence length="630" mass="72386">MGMKSDSPIIIKNDKGRFQLIDDTHHTLETKTAQRGLTIFAPYFEDPKQRIFKEDLTYVQLLELVKKLNRRLERKGLPEVETSNKFDQFVQQRQYYIKEQSQAGLTIKDGDPRWLHEFENFKKVVSQEITRPLKPEQEKASFFMTVMKRAANFSVPGAGKTAMMYGTFAYLSSSQVNEVDKLLVVSPLNAFAAWRTEFQEVFGSKRELYYLNMRDKKYSNNPGAIKHDWVEADVININYESLQNKLNIINDLLDAKTMLVFDEVHRVKGVGGQRAKAALSLSQAPHYRYVLTGTPIPNGFRDIYNFLHLMYPDEYSSFFAWDLTTLNNIDPEDVNKKLSPFFWRTNKQDLHVPKPDPDIIKEVKPSKNQQLLSQAIYENENGTLATFIRLLQASTNPELLATNINYKELGLVDADSGVWDKQGSTVEKENASSGEAYKKFNLTKVEAPKFEMGIDLIEKLVSQGKKVLVWGMFVGTMQKITDTLNGMGIKTTLVYGATPKQDREGMINNFRTGDAQVLVSNPNTLGESISLHQTVHDAVYFEYNFNLTFMLQSRDRINRLGLPANQYTRYYYLMTKGDVAHMGFIDNTVYKKLKDKERVMLDAIDGQLLVPEYTDDYLQEVKDIVMGRYK</sequence>
<dbReference type="Proteomes" id="UP000014360">
    <property type="component" value="Chromosome"/>
</dbReference>
<keyword evidence="2" id="KW-0347">Helicase</keyword>
<gene>
    <name evidence="2" type="ORF">LRI_0543</name>
</gene>
<dbReference type="PANTHER" id="PTHR10799">
    <property type="entry name" value="SNF2/RAD54 HELICASE FAMILY"/>
    <property type="match status" value="1"/>
</dbReference>
<keyword evidence="2" id="KW-0378">Hydrolase</keyword>
<organism evidence="2 3">
    <name type="scientific">Limosilactobacillus reuteri I5007</name>
    <dbReference type="NCBI Taxonomy" id="1340495"/>
    <lineage>
        <taxon>Bacteria</taxon>
        <taxon>Bacillati</taxon>
        <taxon>Bacillota</taxon>
        <taxon>Bacilli</taxon>
        <taxon>Lactobacillales</taxon>
        <taxon>Lactobacillaceae</taxon>
        <taxon>Limosilactobacillus</taxon>
    </lineage>
</organism>
<dbReference type="HOGENOM" id="CLU_016760_0_0_9"/>
<evidence type="ECO:0000259" key="1">
    <source>
        <dbReference type="PROSITE" id="PS51192"/>
    </source>
</evidence>
<dbReference type="Gene3D" id="3.40.50.300">
    <property type="entry name" value="P-loop containing nucleotide triphosphate hydrolases"/>
    <property type="match status" value="1"/>
</dbReference>
<dbReference type="AlphaFoldDB" id="R9WIE8"/>
<evidence type="ECO:0000313" key="3">
    <source>
        <dbReference type="Proteomes" id="UP000014360"/>
    </source>
</evidence>